<dbReference type="GeneID" id="22276554"/>
<dbReference type="Proteomes" id="UP000028568">
    <property type="component" value="Segment"/>
</dbReference>
<accession>A0A075BES0</accession>
<dbReference type="EMBL" id="KC012913">
    <property type="protein sequence ID" value="AFX93408.1"/>
    <property type="molecule type" value="Genomic_DNA"/>
</dbReference>
<proteinExistence type="predicted"/>
<dbReference type="KEGG" id="vg:22276554"/>
<organism evidence="1 2">
    <name type="scientific">Staphylococcus phage Team1</name>
    <dbReference type="NCBI Taxonomy" id="1262512"/>
    <lineage>
        <taxon>Viruses</taxon>
        <taxon>Duplodnaviria</taxon>
        <taxon>Heunggongvirae</taxon>
        <taxon>Uroviricota</taxon>
        <taxon>Caudoviricetes</taxon>
        <taxon>Herelleviridae</taxon>
        <taxon>Twortvirinae</taxon>
        <taxon>Kayvirus</taxon>
        <taxon>Kayvirus G1</taxon>
    </lineage>
</organism>
<dbReference type="RefSeq" id="YP_009098291.1">
    <property type="nucleotide sequence ID" value="NC_025417.1"/>
</dbReference>
<dbReference type="SMR" id="A0A075BES0"/>
<reference evidence="1 2" key="1">
    <citation type="journal article" date="2014" name="PLoS ONE">
        <title>Improving the Safety of Staphylococcus aureus Polyvalent Phages by Their Production on a Staphylococcus xylosus Strain.</title>
        <authorList>
            <person name="El Haddad L."/>
            <person name="Ben Abdallah N."/>
            <person name="Plante P.L."/>
            <person name="Dumaresq J."/>
            <person name="Katsarava R."/>
            <person name="Labrie S."/>
            <person name="Corbeil J."/>
            <person name="St-Gelais D."/>
            <person name="Moineau S."/>
        </authorList>
    </citation>
    <scope>NUCLEOTIDE SEQUENCE [LARGE SCALE GENOMIC DNA]</scope>
</reference>
<protein>
    <submittedName>
        <fullName evidence="1">Uncharacterized protein</fullName>
    </submittedName>
</protein>
<evidence type="ECO:0000313" key="1">
    <source>
        <dbReference type="EMBL" id="AFX93408.1"/>
    </source>
</evidence>
<sequence length="117" mass="13379">MDNLIDKNMNQVKESLGNANSSDVLPLPYKDIAKKFEEVKEKGESIIIEEGGFPYTDSTVMYIEHVTDRWAGGYSLIRHEGEEVKVPKTIHFSDIYVKDKSHKVRIIFEGANPYEES</sequence>
<evidence type="ECO:0000313" key="2">
    <source>
        <dbReference type="Proteomes" id="UP000028568"/>
    </source>
</evidence>
<name>A0A075BES0_9CAUD</name>